<reference evidence="5 6" key="1">
    <citation type="submission" date="2018-08" db="EMBL/GenBank/DDBJ databases">
        <title>A genome reference for cultivated species of the human gut microbiota.</title>
        <authorList>
            <person name="Zou Y."/>
            <person name="Xue W."/>
            <person name="Luo G."/>
        </authorList>
    </citation>
    <scope>NUCLEOTIDE SEQUENCE [LARGE SCALE GENOMIC DNA]</scope>
    <source>
        <strain evidence="4 6">AF37-6AC</strain>
        <strain evidence="3 5">OM03-6</strain>
    </source>
</reference>
<dbReference type="Gene3D" id="3.90.75.20">
    <property type="match status" value="1"/>
</dbReference>
<dbReference type="Proteomes" id="UP000285897">
    <property type="component" value="Unassembled WGS sequence"/>
</dbReference>
<evidence type="ECO:0000259" key="1">
    <source>
        <dbReference type="Pfam" id="PF13392"/>
    </source>
</evidence>
<feature type="domain" description="DNA endonuclease I-HmuI-like NUMOD-like" evidence="2">
    <location>
        <begin position="143"/>
        <end position="177"/>
    </location>
</feature>
<gene>
    <name evidence="4" type="ORF">DW021_05560</name>
    <name evidence="3" type="ORF">DXB38_11865</name>
</gene>
<dbReference type="AlphaFoldDB" id="A0A3E5ED32"/>
<dbReference type="Proteomes" id="UP000261105">
    <property type="component" value="Unassembled WGS sequence"/>
</dbReference>
<dbReference type="Pfam" id="PF13392">
    <property type="entry name" value="HNH_3"/>
    <property type="match status" value="1"/>
</dbReference>
<feature type="domain" description="HNH nuclease" evidence="1">
    <location>
        <begin position="72"/>
        <end position="113"/>
    </location>
</feature>
<organism evidence="3 5">
    <name type="scientific">Blautia obeum</name>
    <dbReference type="NCBI Taxonomy" id="40520"/>
    <lineage>
        <taxon>Bacteria</taxon>
        <taxon>Bacillati</taxon>
        <taxon>Bacillota</taxon>
        <taxon>Clostridia</taxon>
        <taxon>Lachnospirales</taxon>
        <taxon>Lachnospiraceae</taxon>
        <taxon>Blautia</taxon>
    </lineage>
</organism>
<dbReference type="InterPro" id="IPR054307">
    <property type="entry name" value="I-HmuI_NUMOD-like"/>
</dbReference>
<dbReference type="EMBL" id="QSUZ01000017">
    <property type="protein sequence ID" value="RGN86617.1"/>
    <property type="molecule type" value="Genomic_DNA"/>
</dbReference>
<keyword evidence="3" id="KW-0540">Nuclease</keyword>
<proteinExistence type="predicted"/>
<dbReference type="GO" id="GO:0004519">
    <property type="term" value="F:endonuclease activity"/>
    <property type="evidence" value="ECO:0007669"/>
    <property type="project" value="UniProtKB-KW"/>
</dbReference>
<evidence type="ECO:0000313" key="5">
    <source>
        <dbReference type="Proteomes" id="UP000261105"/>
    </source>
</evidence>
<dbReference type="Pfam" id="PF22083">
    <property type="entry name" value="I-HmuI_NUMOD-like"/>
    <property type="match status" value="1"/>
</dbReference>
<keyword evidence="3" id="KW-0378">Hydrolase</keyword>
<evidence type="ECO:0000313" key="6">
    <source>
        <dbReference type="Proteomes" id="UP000285897"/>
    </source>
</evidence>
<dbReference type="EMBL" id="QROS01000003">
    <property type="protein sequence ID" value="RHL48802.1"/>
    <property type="molecule type" value="Genomic_DNA"/>
</dbReference>
<accession>A0A3E5ED32</accession>
<evidence type="ECO:0000259" key="2">
    <source>
        <dbReference type="Pfam" id="PF22083"/>
    </source>
</evidence>
<protein>
    <submittedName>
        <fullName evidence="3">HNH endonuclease</fullName>
    </submittedName>
</protein>
<keyword evidence="3" id="KW-0255">Endonuclease</keyword>
<dbReference type="Gene3D" id="1.10.10.10">
    <property type="entry name" value="Winged helix-like DNA-binding domain superfamily/Winged helix DNA-binding domain"/>
    <property type="match status" value="1"/>
</dbReference>
<dbReference type="SUPFAM" id="SSF64496">
    <property type="entry name" value="DNA-binding domain of intron-encoded endonucleases"/>
    <property type="match status" value="1"/>
</dbReference>
<sequence length="183" mass="21344">MWRKIVMTTESEKMEFFEDISYSEYTREHYEVSTFGTVINKKTKRMLTPFIRSGYPTVLIPIGDGNVKHFPLHRLVAETFLPNPLNLPQVNHKDQNKLNPRVDNLEWCTCQYNINYGDAIYRRVVSMIGHTPEVVCLETGKIYQNQSQAAQELRLDQGNMSRALSGRCKSVGGYHFRWLFEFS</sequence>
<name>A0A3E5ED32_9FIRM</name>
<evidence type="ECO:0000313" key="3">
    <source>
        <dbReference type="EMBL" id="RGN86617.1"/>
    </source>
</evidence>
<comment type="caution">
    <text evidence="3">The sequence shown here is derived from an EMBL/GenBank/DDBJ whole genome shotgun (WGS) entry which is preliminary data.</text>
</comment>
<dbReference type="InterPro" id="IPR044925">
    <property type="entry name" value="His-Me_finger_sf"/>
</dbReference>
<dbReference type="SUPFAM" id="SSF54060">
    <property type="entry name" value="His-Me finger endonucleases"/>
    <property type="match status" value="1"/>
</dbReference>
<dbReference type="InterPro" id="IPR036388">
    <property type="entry name" value="WH-like_DNA-bd_sf"/>
</dbReference>
<evidence type="ECO:0000313" key="4">
    <source>
        <dbReference type="EMBL" id="RHL48802.1"/>
    </source>
</evidence>
<dbReference type="InterPro" id="IPR003615">
    <property type="entry name" value="HNH_nuc"/>
</dbReference>